<dbReference type="AlphaFoldDB" id="A0A5C3QDE8"/>
<evidence type="ECO:0008006" key="3">
    <source>
        <dbReference type="Google" id="ProtNLM"/>
    </source>
</evidence>
<proteinExistence type="predicted"/>
<keyword evidence="2" id="KW-1185">Reference proteome</keyword>
<evidence type="ECO:0000313" key="2">
    <source>
        <dbReference type="Proteomes" id="UP000305067"/>
    </source>
</evidence>
<dbReference type="OrthoDB" id="3058914at2759"/>
<accession>A0A5C3QDE8</accession>
<name>A0A5C3QDE8_9AGAR</name>
<sequence length="153" mass="17214">MHGGNLEGLKLNCFSGELRVLEGCPRLKGLGLLLHKINLYPDVFVTDKPHEHLSKICITFTCSAGIGSCMKERKTARGKGRVMVEDVFEDLDLSTLVGLKEVKTNAVWWPTTDKQTKKNACYWPGISDKYAKRGLRLVDEEGVHWVPRMSARK</sequence>
<gene>
    <name evidence="1" type="ORF">BDV98DRAFT_119220</name>
</gene>
<protein>
    <recommendedName>
        <fullName evidence="3">F-box domain-containing protein</fullName>
    </recommendedName>
</protein>
<dbReference type="EMBL" id="ML178830">
    <property type="protein sequence ID" value="TFL00086.1"/>
    <property type="molecule type" value="Genomic_DNA"/>
</dbReference>
<evidence type="ECO:0000313" key="1">
    <source>
        <dbReference type="EMBL" id="TFL00086.1"/>
    </source>
</evidence>
<dbReference type="Proteomes" id="UP000305067">
    <property type="component" value="Unassembled WGS sequence"/>
</dbReference>
<reference evidence="1 2" key="1">
    <citation type="journal article" date="2019" name="Nat. Ecol. Evol.">
        <title>Megaphylogeny resolves global patterns of mushroom evolution.</title>
        <authorList>
            <person name="Varga T."/>
            <person name="Krizsan K."/>
            <person name="Foldi C."/>
            <person name="Dima B."/>
            <person name="Sanchez-Garcia M."/>
            <person name="Sanchez-Ramirez S."/>
            <person name="Szollosi G.J."/>
            <person name="Szarkandi J.G."/>
            <person name="Papp V."/>
            <person name="Albert L."/>
            <person name="Andreopoulos W."/>
            <person name="Angelini C."/>
            <person name="Antonin V."/>
            <person name="Barry K.W."/>
            <person name="Bougher N.L."/>
            <person name="Buchanan P."/>
            <person name="Buyck B."/>
            <person name="Bense V."/>
            <person name="Catcheside P."/>
            <person name="Chovatia M."/>
            <person name="Cooper J."/>
            <person name="Damon W."/>
            <person name="Desjardin D."/>
            <person name="Finy P."/>
            <person name="Geml J."/>
            <person name="Haridas S."/>
            <person name="Hughes K."/>
            <person name="Justo A."/>
            <person name="Karasinski D."/>
            <person name="Kautmanova I."/>
            <person name="Kiss B."/>
            <person name="Kocsube S."/>
            <person name="Kotiranta H."/>
            <person name="LaButti K.M."/>
            <person name="Lechner B.E."/>
            <person name="Liimatainen K."/>
            <person name="Lipzen A."/>
            <person name="Lukacs Z."/>
            <person name="Mihaltcheva S."/>
            <person name="Morgado L.N."/>
            <person name="Niskanen T."/>
            <person name="Noordeloos M.E."/>
            <person name="Ohm R.A."/>
            <person name="Ortiz-Santana B."/>
            <person name="Ovrebo C."/>
            <person name="Racz N."/>
            <person name="Riley R."/>
            <person name="Savchenko A."/>
            <person name="Shiryaev A."/>
            <person name="Soop K."/>
            <person name="Spirin V."/>
            <person name="Szebenyi C."/>
            <person name="Tomsovsky M."/>
            <person name="Tulloss R.E."/>
            <person name="Uehling J."/>
            <person name="Grigoriev I.V."/>
            <person name="Vagvolgyi C."/>
            <person name="Papp T."/>
            <person name="Martin F.M."/>
            <person name="Miettinen O."/>
            <person name="Hibbett D.S."/>
            <person name="Nagy L.G."/>
        </authorList>
    </citation>
    <scope>NUCLEOTIDE SEQUENCE [LARGE SCALE GENOMIC DNA]</scope>
    <source>
        <strain evidence="1 2">CBS 309.79</strain>
    </source>
</reference>
<organism evidence="1 2">
    <name type="scientific">Pterulicium gracile</name>
    <dbReference type="NCBI Taxonomy" id="1884261"/>
    <lineage>
        <taxon>Eukaryota</taxon>
        <taxon>Fungi</taxon>
        <taxon>Dikarya</taxon>
        <taxon>Basidiomycota</taxon>
        <taxon>Agaricomycotina</taxon>
        <taxon>Agaricomycetes</taxon>
        <taxon>Agaricomycetidae</taxon>
        <taxon>Agaricales</taxon>
        <taxon>Pleurotineae</taxon>
        <taxon>Pterulaceae</taxon>
        <taxon>Pterulicium</taxon>
    </lineage>
</organism>